<dbReference type="InterPro" id="IPR026838">
    <property type="entry name" value="YheC/D"/>
</dbReference>
<gene>
    <name evidence="1" type="ORF">GMA64_09915</name>
</gene>
<organism evidence="1">
    <name type="scientific">Turicibacter sanguinis</name>
    <dbReference type="NCBI Taxonomy" id="154288"/>
    <lineage>
        <taxon>Bacteria</taxon>
        <taxon>Bacillati</taxon>
        <taxon>Bacillota</taxon>
        <taxon>Erysipelotrichia</taxon>
        <taxon>Erysipelotrichales</taxon>
        <taxon>Turicibacteraceae</taxon>
        <taxon>Turicibacter</taxon>
    </lineage>
</organism>
<evidence type="ECO:0000313" key="1">
    <source>
        <dbReference type="EMBL" id="MTL94842.1"/>
    </source>
</evidence>
<dbReference type="Gene3D" id="3.30.470.20">
    <property type="entry name" value="ATP-grasp fold, B domain"/>
    <property type="match status" value="1"/>
</dbReference>
<accession>A0A6I3NH88</accession>
<dbReference type="AlphaFoldDB" id="A0A6I3NH88"/>
<comment type="caution">
    <text evidence="1">The sequence shown here is derived from an EMBL/GenBank/DDBJ whole genome shotgun (WGS) entry which is preliminary data.</text>
</comment>
<dbReference type="EMBL" id="WMQV01000024">
    <property type="protein sequence ID" value="MTL94842.1"/>
    <property type="molecule type" value="Genomic_DNA"/>
</dbReference>
<protein>
    <submittedName>
        <fullName evidence="1">YheC/YheD family protein</fullName>
    </submittedName>
</protein>
<reference evidence="1" key="1">
    <citation type="journal article" date="2019" name="Nat. Med.">
        <title>A library of human gut bacterial isolates paired with longitudinal multiomics data enables mechanistic microbiome research.</title>
        <authorList>
            <person name="Poyet M."/>
            <person name="Groussin M."/>
            <person name="Gibbons S.M."/>
            <person name="Avila-Pacheco J."/>
            <person name="Jiang X."/>
            <person name="Kearney S.M."/>
            <person name="Perrotta A.R."/>
            <person name="Berdy B."/>
            <person name="Zhao S."/>
            <person name="Lieberman T.D."/>
            <person name="Swanson P.K."/>
            <person name="Smith M."/>
            <person name="Roesemann S."/>
            <person name="Alexander J.E."/>
            <person name="Rich S.A."/>
            <person name="Livny J."/>
            <person name="Vlamakis H."/>
            <person name="Clish C."/>
            <person name="Bullock K."/>
            <person name="Deik A."/>
            <person name="Scott J."/>
            <person name="Pierce K.A."/>
            <person name="Xavier R.J."/>
            <person name="Alm E.J."/>
        </authorList>
    </citation>
    <scope>NUCLEOTIDE SEQUENCE</scope>
    <source>
        <strain evidence="1">BIOML-A179</strain>
    </source>
</reference>
<proteinExistence type="predicted"/>
<sequence length="351" mass="40718">MILIGFLHQCRNPRHVVKAYAFASVAKAEGVELLYFSPKQVNFKKHTISGYMYENGDWHKVESRFPDVIYNTGSPEKLANYKEIIEQLQSEIPFTTYSIGNKMSVYKRLKEAGEFTNHLIPSEIISNTNEFFDFLNMYSKVVFKPQDGHKGEGIIYIEKMGNLYKVNRDKRNKIANYYELENYISSCLKEESYLAQPYINSKTKNGINFDLRLHVQKNGSGEWVVTTIYPRFSLTDSIVTNINSGGATNYLIPFLKQEDPECTYDMERYLEVFALQLARHLGQLQMEKYNETLDEIGIDIGLDDMKKIWIYEVNWRPGCPPAFYLELDVVKNTIHYAIFLANKNKLNSTSD</sequence>
<dbReference type="RefSeq" id="WP_129821698.1">
    <property type="nucleotide sequence ID" value="NZ_JADPLS010000021.1"/>
</dbReference>
<name>A0A6I3NH88_9FIRM</name>
<dbReference type="SUPFAM" id="SSF56059">
    <property type="entry name" value="Glutathione synthetase ATP-binding domain-like"/>
    <property type="match status" value="1"/>
</dbReference>
<dbReference type="Pfam" id="PF14398">
    <property type="entry name" value="ATPgrasp_YheCD"/>
    <property type="match status" value="1"/>
</dbReference>